<sequence length="147" mass="16628">MKESGLSRIPLQSQLIECLAGLRDWGTAGSEARKCQHFHGMLCDSRFTQSHLWILSLGFPSEQLWTSPELLRHDSAAPLGTKPGDVYAFAIIMHEVFYQTRPYGPADTSVGEILELVMGEENPPFRPQGSRWPIRTFLHEHGRKILI</sequence>
<dbReference type="Proteomes" id="UP001651158">
    <property type="component" value="Unassembled WGS sequence"/>
</dbReference>
<evidence type="ECO:0000313" key="2">
    <source>
        <dbReference type="Proteomes" id="UP001651158"/>
    </source>
</evidence>
<proteinExistence type="predicted"/>
<dbReference type="SUPFAM" id="SSF56112">
    <property type="entry name" value="Protein kinase-like (PK-like)"/>
    <property type="match status" value="1"/>
</dbReference>
<evidence type="ECO:0000313" key="1">
    <source>
        <dbReference type="EMBL" id="KAL5102767.1"/>
    </source>
</evidence>
<dbReference type="Gene3D" id="1.10.510.10">
    <property type="entry name" value="Transferase(Phosphotransferase) domain 1"/>
    <property type="match status" value="1"/>
</dbReference>
<accession>A0ABR4PZF6</accession>
<keyword evidence="1" id="KW-0675">Receptor</keyword>
<keyword evidence="2" id="KW-1185">Reference proteome</keyword>
<comment type="caution">
    <text evidence="1">The sequence shown here is derived from an EMBL/GenBank/DDBJ whole genome shotgun (WGS) entry which is preliminary data.</text>
</comment>
<dbReference type="EMBL" id="JAKROA010000026">
    <property type="protein sequence ID" value="KAL5102767.1"/>
    <property type="molecule type" value="Genomic_DNA"/>
</dbReference>
<organism evidence="1 2">
    <name type="scientific">Taenia crassiceps</name>
    <dbReference type="NCBI Taxonomy" id="6207"/>
    <lineage>
        <taxon>Eukaryota</taxon>
        <taxon>Metazoa</taxon>
        <taxon>Spiralia</taxon>
        <taxon>Lophotrochozoa</taxon>
        <taxon>Platyhelminthes</taxon>
        <taxon>Cestoda</taxon>
        <taxon>Eucestoda</taxon>
        <taxon>Cyclophyllidea</taxon>
        <taxon>Taeniidae</taxon>
        <taxon>Taenia</taxon>
    </lineage>
</organism>
<name>A0ABR4PZF6_9CEST</name>
<dbReference type="InterPro" id="IPR011009">
    <property type="entry name" value="Kinase-like_dom_sf"/>
</dbReference>
<reference evidence="1 2" key="1">
    <citation type="journal article" date="2022" name="Front. Cell. Infect. Microbiol.">
        <title>The Genomes of Two Strains of Taenia crassiceps the Animal Model for the Study of Human Cysticercosis.</title>
        <authorList>
            <person name="Bobes R.J."/>
            <person name="Estrada K."/>
            <person name="Rios-Valencia D.G."/>
            <person name="Calderon-Gallegos A."/>
            <person name="de la Torre P."/>
            <person name="Carrero J.C."/>
            <person name="Sanchez-Flores A."/>
            <person name="Laclette J.P."/>
        </authorList>
    </citation>
    <scope>NUCLEOTIDE SEQUENCE [LARGE SCALE GENOMIC DNA]</scope>
    <source>
        <strain evidence="1">WFUcys</strain>
    </source>
</reference>
<gene>
    <name evidence="1" type="ORF">TcWFU_007869</name>
</gene>
<protein>
    <submittedName>
        <fullName evidence="1">Receptor-type guanylate cyclase gcy-28</fullName>
    </submittedName>
</protein>